<dbReference type="PROSITE" id="PS01124">
    <property type="entry name" value="HTH_ARAC_FAMILY_2"/>
    <property type="match status" value="1"/>
</dbReference>
<dbReference type="InterPro" id="IPR050204">
    <property type="entry name" value="AraC_XylS_family_regulators"/>
</dbReference>
<organism evidence="5 6">
    <name type="scientific">Luteimonas salinilitoris</name>
    <dbReference type="NCBI Taxonomy" id="3237697"/>
    <lineage>
        <taxon>Bacteria</taxon>
        <taxon>Pseudomonadati</taxon>
        <taxon>Pseudomonadota</taxon>
        <taxon>Gammaproteobacteria</taxon>
        <taxon>Lysobacterales</taxon>
        <taxon>Lysobacteraceae</taxon>
        <taxon>Luteimonas</taxon>
    </lineage>
</organism>
<feature type="domain" description="HTH araC/xylS-type" evidence="4">
    <location>
        <begin position="180"/>
        <end position="264"/>
    </location>
</feature>
<dbReference type="InterPro" id="IPR046532">
    <property type="entry name" value="DUF6597"/>
</dbReference>
<accession>A0ABV4HRB2</accession>
<evidence type="ECO:0000256" key="1">
    <source>
        <dbReference type="ARBA" id="ARBA00023015"/>
    </source>
</evidence>
<evidence type="ECO:0000313" key="6">
    <source>
        <dbReference type="Proteomes" id="UP001566331"/>
    </source>
</evidence>
<gene>
    <name evidence="5" type="ORF">AB6713_11655</name>
</gene>
<dbReference type="SUPFAM" id="SSF46689">
    <property type="entry name" value="Homeodomain-like"/>
    <property type="match status" value="1"/>
</dbReference>
<dbReference type="PANTHER" id="PTHR46796">
    <property type="entry name" value="HTH-TYPE TRANSCRIPTIONAL ACTIVATOR RHAS-RELATED"/>
    <property type="match status" value="1"/>
</dbReference>
<keyword evidence="6" id="KW-1185">Reference proteome</keyword>
<reference evidence="5 6" key="1">
    <citation type="submission" date="2024-07" db="EMBL/GenBank/DDBJ databases">
        <title>Luteimonas salilacus sp. nov., isolated from the shore soil of Salt Lake in Tibet of China.</title>
        <authorList>
            <person name="Zhang X."/>
            <person name="Li A."/>
        </authorList>
    </citation>
    <scope>NUCLEOTIDE SEQUENCE [LARGE SCALE GENOMIC DNA]</scope>
    <source>
        <strain evidence="5 6">B3-2-R+30</strain>
    </source>
</reference>
<name>A0ABV4HRB2_9GAMM</name>
<evidence type="ECO:0000313" key="5">
    <source>
        <dbReference type="EMBL" id="MEZ0475267.1"/>
    </source>
</evidence>
<evidence type="ECO:0000256" key="2">
    <source>
        <dbReference type="ARBA" id="ARBA00023125"/>
    </source>
</evidence>
<dbReference type="PANTHER" id="PTHR46796:SF15">
    <property type="entry name" value="BLL1074 PROTEIN"/>
    <property type="match status" value="1"/>
</dbReference>
<comment type="caution">
    <text evidence="5">The sequence shown here is derived from an EMBL/GenBank/DDBJ whole genome shotgun (WGS) entry which is preliminary data.</text>
</comment>
<keyword evidence="2" id="KW-0238">DNA-binding</keyword>
<dbReference type="EMBL" id="JBFWIC010000014">
    <property type="protein sequence ID" value="MEZ0475267.1"/>
    <property type="molecule type" value="Genomic_DNA"/>
</dbReference>
<proteinExistence type="predicted"/>
<sequence length="271" mass="30020">MPADVGPARGILRPAPGPGRFHHARLAPSAALAGVVQHFWIVRWDLQGAAPQVRETLPHPNVHLVFEPGRTRIHGIHSGRFTRVLEQHGAVFGIKFRPGAFRPFLQRPVSTLRNRSVSLQEVFGIAGAPLEASLFAQEDDARQAGIAEAFLGARLPPVDDDVTLVGEMVDGICADRGITTVEHLLARWPMSRRRLQRLFNEYVGIGAKWVVNRYRMHEALERLARGGAADWAGLALELGYFDQPHFIRDFKALVGCTPTEYMGRFPPPAKP</sequence>
<evidence type="ECO:0000256" key="3">
    <source>
        <dbReference type="ARBA" id="ARBA00023163"/>
    </source>
</evidence>
<evidence type="ECO:0000259" key="4">
    <source>
        <dbReference type="PROSITE" id="PS01124"/>
    </source>
</evidence>
<dbReference type="Pfam" id="PF12833">
    <property type="entry name" value="HTH_18"/>
    <property type="match status" value="1"/>
</dbReference>
<keyword evidence="1" id="KW-0805">Transcription regulation</keyword>
<dbReference type="Gene3D" id="1.10.10.60">
    <property type="entry name" value="Homeodomain-like"/>
    <property type="match status" value="1"/>
</dbReference>
<dbReference type="Proteomes" id="UP001566331">
    <property type="component" value="Unassembled WGS sequence"/>
</dbReference>
<protein>
    <submittedName>
        <fullName evidence="5">DUF6597 domain-containing transcriptional factor</fullName>
    </submittedName>
</protein>
<keyword evidence="3" id="KW-0804">Transcription</keyword>
<dbReference type="Pfam" id="PF20240">
    <property type="entry name" value="DUF6597"/>
    <property type="match status" value="1"/>
</dbReference>
<dbReference type="InterPro" id="IPR018060">
    <property type="entry name" value="HTH_AraC"/>
</dbReference>
<dbReference type="SMART" id="SM00342">
    <property type="entry name" value="HTH_ARAC"/>
    <property type="match status" value="1"/>
</dbReference>
<dbReference type="RefSeq" id="WP_370564704.1">
    <property type="nucleotide sequence ID" value="NZ_JBFWIB010000009.1"/>
</dbReference>
<dbReference type="InterPro" id="IPR009057">
    <property type="entry name" value="Homeodomain-like_sf"/>
</dbReference>